<dbReference type="GO" id="GO:0016491">
    <property type="term" value="F:oxidoreductase activity"/>
    <property type="evidence" value="ECO:0007669"/>
    <property type="project" value="InterPro"/>
</dbReference>
<dbReference type="OrthoDB" id="9812295at2"/>
<feature type="domain" description="NADPH-dependent FMN reductase-like" evidence="1">
    <location>
        <begin position="3"/>
        <end position="140"/>
    </location>
</feature>
<accession>A0A502CMS8</accession>
<gene>
    <name evidence="2" type="ORF">EAH86_15685</name>
</gene>
<evidence type="ECO:0000313" key="2">
    <source>
        <dbReference type="EMBL" id="TPG14975.1"/>
    </source>
</evidence>
<dbReference type="GO" id="GO:0010181">
    <property type="term" value="F:FMN binding"/>
    <property type="evidence" value="ECO:0007669"/>
    <property type="project" value="TreeGrafter"/>
</dbReference>
<dbReference type="Gene3D" id="3.40.50.360">
    <property type="match status" value="1"/>
</dbReference>
<name>A0A502CMS8_9MICO</name>
<dbReference type="PANTHER" id="PTHR30543">
    <property type="entry name" value="CHROMATE REDUCTASE"/>
    <property type="match status" value="1"/>
</dbReference>
<dbReference type="AlphaFoldDB" id="A0A502CMS8"/>
<keyword evidence="3" id="KW-1185">Reference proteome</keyword>
<dbReference type="SUPFAM" id="SSF52218">
    <property type="entry name" value="Flavoproteins"/>
    <property type="match status" value="1"/>
</dbReference>
<evidence type="ECO:0000259" key="1">
    <source>
        <dbReference type="Pfam" id="PF03358"/>
    </source>
</evidence>
<reference evidence="2 3" key="1">
    <citation type="journal article" date="2019" name="Environ. Microbiol.">
        <title>Species interactions and distinct microbial communities in high Arctic permafrost affected cryosols are associated with the CH4 and CO2 gas fluxes.</title>
        <authorList>
            <person name="Altshuler I."/>
            <person name="Hamel J."/>
            <person name="Turney S."/>
            <person name="Magnuson E."/>
            <person name="Levesque R."/>
            <person name="Greer C."/>
            <person name="Whyte L.G."/>
        </authorList>
    </citation>
    <scope>NUCLEOTIDE SEQUENCE [LARGE SCALE GENOMIC DNA]</scope>
    <source>
        <strain evidence="2 3">S9.3A</strain>
    </source>
</reference>
<dbReference type="InterPro" id="IPR050712">
    <property type="entry name" value="NAD(P)H-dep_reductase"/>
</dbReference>
<sequence>MPRLSLIIASTRPQRIGHQVAQWVLDAVPAGFTVTVHDLREIALPFLDEPGQPADGNYAHEHTRRWSAAIQATDALVLVMPEYNRGYNASLKNAIDYLYAEWEGLPVGCVGYGWHGASYAKSALRQTLERVKMTVVDGPGLEFGKTLTQEGEVSASATDDAALATMFAELLAKAR</sequence>
<dbReference type="Proteomes" id="UP000317722">
    <property type="component" value="Unassembled WGS sequence"/>
</dbReference>
<organism evidence="2 3">
    <name type="scientific">Pedococcus bigeumensis</name>
    <dbReference type="NCBI Taxonomy" id="433644"/>
    <lineage>
        <taxon>Bacteria</taxon>
        <taxon>Bacillati</taxon>
        <taxon>Actinomycetota</taxon>
        <taxon>Actinomycetes</taxon>
        <taxon>Micrococcales</taxon>
        <taxon>Intrasporangiaceae</taxon>
        <taxon>Pedococcus</taxon>
    </lineage>
</organism>
<dbReference type="Pfam" id="PF03358">
    <property type="entry name" value="FMN_red"/>
    <property type="match status" value="1"/>
</dbReference>
<dbReference type="EMBL" id="RCZM01000005">
    <property type="protein sequence ID" value="TPG14975.1"/>
    <property type="molecule type" value="Genomic_DNA"/>
</dbReference>
<dbReference type="RefSeq" id="WP_140742381.1">
    <property type="nucleotide sequence ID" value="NZ_RCZM01000005.1"/>
</dbReference>
<dbReference type="InterPro" id="IPR005025">
    <property type="entry name" value="FMN_Rdtase-like_dom"/>
</dbReference>
<dbReference type="PANTHER" id="PTHR30543:SF21">
    <property type="entry name" value="NAD(P)H-DEPENDENT FMN REDUCTASE LOT6"/>
    <property type="match status" value="1"/>
</dbReference>
<protein>
    <submittedName>
        <fullName evidence="2">NAD(P)H-dependent oxidoreductase</fullName>
    </submittedName>
</protein>
<dbReference type="GO" id="GO:0005829">
    <property type="term" value="C:cytosol"/>
    <property type="evidence" value="ECO:0007669"/>
    <property type="project" value="TreeGrafter"/>
</dbReference>
<evidence type="ECO:0000313" key="3">
    <source>
        <dbReference type="Proteomes" id="UP000317722"/>
    </source>
</evidence>
<comment type="caution">
    <text evidence="2">The sequence shown here is derived from an EMBL/GenBank/DDBJ whole genome shotgun (WGS) entry which is preliminary data.</text>
</comment>
<proteinExistence type="predicted"/>
<dbReference type="InterPro" id="IPR029039">
    <property type="entry name" value="Flavoprotein-like_sf"/>
</dbReference>